<evidence type="ECO:0000313" key="3">
    <source>
        <dbReference type="Proteomes" id="UP000031443"/>
    </source>
</evidence>
<organism evidence="2 3">
    <name type="scientific">Chelonia mydas</name>
    <name type="common">Green sea-turtle</name>
    <name type="synonym">Chelonia agassizi</name>
    <dbReference type="NCBI Taxonomy" id="8469"/>
    <lineage>
        <taxon>Eukaryota</taxon>
        <taxon>Metazoa</taxon>
        <taxon>Chordata</taxon>
        <taxon>Craniata</taxon>
        <taxon>Vertebrata</taxon>
        <taxon>Euteleostomi</taxon>
        <taxon>Archelosauria</taxon>
        <taxon>Testudinata</taxon>
        <taxon>Testudines</taxon>
        <taxon>Cryptodira</taxon>
        <taxon>Durocryptodira</taxon>
        <taxon>Americhelydia</taxon>
        <taxon>Chelonioidea</taxon>
        <taxon>Cheloniidae</taxon>
        <taxon>Chelonia</taxon>
    </lineage>
</organism>
<reference evidence="3" key="1">
    <citation type="journal article" date="2013" name="Nat. Genet.">
        <title>The draft genomes of soft-shell turtle and green sea turtle yield insights into the development and evolution of the turtle-specific body plan.</title>
        <authorList>
            <person name="Wang Z."/>
            <person name="Pascual-Anaya J."/>
            <person name="Zadissa A."/>
            <person name="Li W."/>
            <person name="Niimura Y."/>
            <person name="Huang Z."/>
            <person name="Li C."/>
            <person name="White S."/>
            <person name="Xiong Z."/>
            <person name="Fang D."/>
            <person name="Wang B."/>
            <person name="Ming Y."/>
            <person name="Chen Y."/>
            <person name="Zheng Y."/>
            <person name="Kuraku S."/>
            <person name="Pignatelli M."/>
            <person name="Herrero J."/>
            <person name="Beal K."/>
            <person name="Nozawa M."/>
            <person name="Li Q."/>
            <person name="Wang J."/>
            <person name="Zhang H."/>
            <person name="Yu L."/>
            <person name="Shigenobu S."/>
            <person name="Wang J."/>
            <person name="Liu J."/>
            <person name="Flicek P."/>
            <person name="Searle S."/>
            <person name="Wang J."/>
            <person name="Kuratani S."/>
            <person name="Yin Y."/>
            <person name="Aken B."/>
            <person name="Zhang G."/>
            <person name="Irie N."/>
        </authorList>
    </citation>
    <scope>NUCLEOTIDE SEQUENCE [LARGE SCALE GENOMIC DNA]</scope>
</reference>
<feature type="region of interest" description="Disordered" evidence="1">
    <location>
        <begin position="1"/>
        <end position="22"/>
    </location>
</feature>
<dbReference type="EMBL" id="KB521139">
    <property type="protein sequence ID" value="EMP37850.1"/>
    <property type="molecule type" value="Genomic_DNA"/>
</dbReference>
<keyword evidence="3" id="KW-1185">Reference proteome</keyword>
<accession>M7BQ79</accession>
<name>M7BQ79_CHEMY</name>
<dbReference type="AlphaFoldDB" id="M7BQ79"/>
<evidence type="ECO:0000313" key="2">
    <source>
        <dbReference type="EMBL" id="EMP37850.1"/>
    </source>
</evidence>
<gene>
    <name evidence="2" type="ORF">UY3_04915</name>
</gene>
<proteinExistence type="predicted"/>
<sequence>MRRMPQKGQDHPEPLIELCPASPDAQTQCSGRELELEYEELVPLRRTNQCRDGEERCHDTGERRLDLDQYQDLDRRLDLDLGLDDDDGHQERYLLLCRDWCQESEQCSEYNQRRDGERCRDCKQRWEREWRQEGKQYNGAGR</sequence>
<protein>
    <submittedName>
        <fullName evidence="2">Uncharacterized protein</fullName>
    </submittedName>
</protein>
<dbReference type="Proteomes" id="UP000031443">
    <property type="component" value="Unassembled WGS sequence"/>
</dbReference>
<evidence type="ECO:0000256" key="1">
    <source>
        <dbReference type="SAM" id="MobiDB-lite"/>
    </source>
</evidence>